<dbReference type="GO" id="GO:0005744">
    <property type="term" value="C:TIM23 mitochondrial import inner membrane translocase complex"/>
    <property type="evidence" value="ECO:0007669"/>
    <property type="project" value="UniProtKB-UniRule"/>
</dbReference>
<keyword evidence="1" id="KW-0811">Translocation</keyword>
<evidence type="ECO:0000259" key="2">
    <source>
        <dbReference type="SMART" id="SM00577"/>
    </source>
</evidence>
<gene>
    <name evidence="3" type="ORF">LUZ62_085511</name>
</gene>
<dbReference type="InterPro" id="IPR023214">
    <property type="entry name" value="HAD_sf"/>
</dbReference>
<comment type="function">
    <text evidence="1">Essential component of the TIM23 complex, a complex that mediates the translocation of transit peptide-containing proteins across the mitochondrial inner membrane.</text>
</comment>
<dbReference type="SUPFAM" id="SSF56784">
    <property type="entry name" value="HAD-like"/>
    <property type="match status" value="1"/>
</dbReference>
<keyword evidence="1" id="KW-0813">Transport</keyword>
<dbReference type="Gene3D" id="3.40.50.1000">
    <property type="entry name" value="HAD superfamily/HAD-like"/>
    <property type="match status" value="2"/>
</dbReference>
<feature type="domain" description="FCP1 homology" evidence="2">
    <location>
        <begin position="6"/>
        <end position="139"/>
    </location>
</feature>
<comment type="caution">
    <text evidence="3">The sequence shown here is derived from an EMBL/GenBank/DDBJ whole genome shotgun (WGS) entry which is preliminary data.</text>
</comment>
<dbReference type="InterPro" id="IPR004274">
    <property type="entry name" value="FCP1_dom"/>
</dbReference>
<keyword evidence="1" id="KW-0653">Protein transport</keyword>
<reference evidence="3" key="1">
    <citation type="submission" date="2022-08" db="EMBL/GenBank/DDBJ databases">
        <authorList>
            <person name="Marques A."/>
        </authorList>
    </citation>
    <scope>NUCLEOTIDE SEQUENCE</scope>
    <source>
        <strain evidence="3">RhyPub2mFocal</strain>
        <tissue evidence="3">Leaves</tissue>
    </source>
</reference>
<name>A0AAV8C9E2_9POAL</name>
<proteinExistence type="inferred from homology"/>
<dbReference type="Proteomes" id="UP001140206">
    <property type="component" value="Chromosome 5"/>
</dbReference>
<keyword evidence="4" id="KW-1185">Reference proteome</keyword>
<dbReference type="AlphaFoldDB" id="A0AAV8C9E2"/>
<dbReference type="InterPro" id="IPR036412">
    <property type="entry name" value="HAD-like_sf"/>
</dbReference>
<comment type="similarity">
    <text evidence="1">Belongs to the TIM50 family.</text>
</comment>
<keyword evidence="1" id="KW-0809">Transit peptide</keyword>
<evidence type="ECO:0000313" key="4">
    <source>
        <dbReference type="Proteomes" id="UP001140206"/>
    </source>
</evidence>
<sequence>MEIPFKKIVQVVLDLDEMLVCTYETSSFLALLRSQAIESSIKCFELECTPSDKEVDGKQKVNHVTIFEWLGLHEFLQQTSEFADLILFTAWVTREYREHVKDLSCLTKDFSRIVIVDDHPFNFLLQPLNRIPCVPFSATRR</sequence>
<dbReference type="Pfam" id="PF03031">
    <property type="entry name" value="NIF"/>
    <property type="match status" value="2"/>
</dbReference>
<protein>
    <recommendedName>
        <fullName evidence="1">Mitochondrial import inner membrane translocase subunit TIM50</fullName>
    </recommendedName>
</protein>
<comment type="subcellular location">
    <subcellularLocation>
        <location evidence="1">Mitochondrion inner membrane</location>
        <topology evidence="1">Single-pass membrane protein</topology>
    </subcellularLocation>
</comment>
<dbReference type="SMART" id="SM00577">
    <property type="entry name" value="CPDc"/>
    <property type="match status" value="1"/>
</dbReference>
<dbReference type="EMBL" id="JAMFTS010000005">
    <property type="protein sequence ID" value="KAJ4751106.1"/>
    <property type="molecule type" value="Genomic_DNA"/>
</dbReference>
<evidence type="ECO:0000313" key="3">
    <source>
        <dbReference type="EMBL" id="KAJ4751106.1"/>
    </source>
</evidence>
<dbReference type="PANTHER" id="PTHR12210">
    <property type="entry name" value="DULLARD PROTEIN PHOSPHATASE"/>
    <property type="match status" value="1"/>
</dbReference>
<accession>A0AAV8C9E2</accession>
<keyword evidence="1" id="KW-0496">Mitochondrion</keyword>
<dbReference type="InterPro" id="IPR050365">
    <property type="entry name" value="TIM50"/>
</dbReference>
<evidence type="ECO:0000256" key="1">
    <source>
        <dbReference type="RuleBase" id="RU365079"/>
    </source>
</evidence>
<organism evidence="3 4">
    <name type="scientific">Rhynchospora pubera</name>
    <dbReference type="NCBI Taxonomy" id="906938"/>
    <lineage>
        <taxon>Eukaryota</taxon>
        <taxon>Viridiplantae</taxon>
        <taxon>Streptophyta</taxon>
        <taxon>Embryophyta</taxon>
        <taxon>Tracheophyta</taxon>
        <taxon>Spermatophyta</taxon>
        <taxon>Magnoliopsida</taxon>
        <taxon>Liliopsida</taxon>
        <taxon>Poales</taxon>
        <taxon>Cyperaceae</taxon>
        <taxon>Cyperoideae</taxon>
        <taxon>Rhynchosporeae</taxon>
        <taxon>Rhynchospora</taxon>
    </lineage>
</organism>
<comment type="subunit">
    <text evidence="1">Component of the TIM23 complex.</text>
</comment>
<dbReference type="GO" id="GO:0015031">
    <property type="term" value="P:protein transport"/>
    <property type="evidence" value="ECO:0007669"/>
    <property type="project" value="UniProtKB-KW"/>
</dbReference>